<dbReference type="InterPro" id="IPR039794">
    <property type="entry name" value="Gtb1-like"/>
</dbReference>
<evidence type="ECO:0000256" key="2">
    <source>
        <dbReference type="SAM" id="Phobius"/>
    </source>
</evidence>
<dbReference type="AlphaFoldDB" id="A0AAN7H0M1"/>
<dbReference type="Proteomes" id="UP001345219">
    <property type="component" value="Chromosome 21"/>
</dbReference>
<dbReference type="InterPro" id="IPR036055">
    <property type="entry name" value="LDL_receptor-like_sf"/>
</dbReference>
<keyword evidence="1" id="KW-1015">Disulfide bond</keyword>
<evidence type="ECO:0000313" key="5">
    <source>
        <dbReference type="EMBL" id="KAK4749805.1"/>
    </source>
</evidence>
<dbReference type="PANTHER" id="PTHR12630:SF17">
    <property type="entry name" value="EXPRESSED PROTEIN"/>
    <property type="match status" value="1"/>
</dbReference>
<feature type="chain" id="PRO_5042939598" description="Glucosidase II beta subunit N-terminal domain-containing protein" evidence="3">
    <location>
        <begin position="30"/>
        <end position="203"/>
    </location>
</feature>
<dbReference type="GO" id="GO:0017177">
    <property type="term" value="C:glucosidase II complex"/>
    <property type="evidence" value="ECO:0007669"/>
    <property type="project" value="TreeGrafter"/>
</dbReference>
<dbReference type="PANTHER" id="PTHR12630">
    <property type="entry name" value="N-LINKED OLIGOSACCHARIDE PROCESSING"/>
    <property type="match status" value="1"/>
</dbReference>
<evidence type="ECO:0000259" key="4">
    <source>
        <dbReference type="Pfam" id="PF12999"/>
    </source>
</evidence>
<gene>
    <name evidence="5" type="ORF">SAY87_027254</name>
</gene>
<proteinExistence type="predicted"/>
<organism evidence="5 6">
    <name type="scientific">Trapa incisa</name>
    <dbReference type="NCBI Taxonomy" id="236973"/>
    <lineage>
        <taxon>Eukaryota</taxon>
        <taxon>Viridiplantae</taxon>
        <taxon>Streptophyta</taxon>
        <taxon>Embryophyta</taxon>
        <taxon>Tracheophyta</taxon>
        <taxon>Spermatophyta</taxon>
        <taxon>Magnoliopsida</taxon>
        <taxon>eudicotyledons</taxon>
        <taxon>Gunneridae</taxon>
        <taxon>Pentapetalae</taxon>
        <taxon>rosids</taxon>
        <taxon>malvids</taxon>
        <taxon>Myrtales</taxon>
        <taxon>Lythraceae</taxon>
        <taxon>Trapa</taxon>
    </lineage>
</organism>
<evidence type="ECO:0000256" key="3">
    <source>
        <dbReference type="SAM" id="SignalP"/>
    </source>
</evidence>
<reference evidence="5 6" key="1">
    <citation type="journal article" date="2023" name="Hortic Res">
        <title>Pangenome of water caltrop reveals structural variations and asymmetric subgenome divergence after allopolyploidization.</title>
        <authorList>
            <person name="Zhang X."/>
            <person name="Chen Y."/>
            <person name="Wang L."/>
            <person name="Yuan Y."/>
            <person name="Fang M."/>
            <person name="Shi L."/>
            <person name="Lu R."/>
            <person name="Comes H.P."/>
            <person name="Ma Y."/>
            <person name="Chen Y."/>
            <person name="Huang G."/>
            <person name="Zhou Y."/>
            <person name="Zheng Z."/>
            <person name="Qiu Y."/>
        </authorList>
    </citation>
    <scope>NUCLEOTIDE SEQUENCE [LARGE SCALE GENOMIC DNA]</scope>
    <source>
        <tissue evidence="5">Roots</tissue>
    </source>
</reference>
<dbReference type="InterPro" id="IPR028146">
    <property type="entry name" value="PRKCSH_N"/>
</dbReference>
<keyword evidence="2" id="KW-1133">Transmembrane helix</keyword>
<keyword evidence="2" id="KW-0812">Transmembrane</keyword>
<keyword evidence="3" id="KW-0732">Signal</keyword>
<feature type="signal peptide" evidence="3">
    <location>
        <begin position="1"/>
        <end position="29"/>
    </location>
</feature>
<name>A0AAN7H0M1_9MYRT</name>
<dbReference type="Pfam" id="PF12999">
    <property type="entry name" value="PRKCSH-like"/>
    <property type="match status" value="1"/>
</dbReference>
<sequence length="203" mass="22628">MAACLRSSIFLISVSALFIFSASLTAVRSLSPLLGVHPLEEKYYGAQVIRCKDGTGSFTRDRLNDNFCDCFDGTDEPGTAACPKGKFYCRNTGSTPKFIFSSRVNDNICDCCDGSDEYEGKIRCPNTCIIGGNLQYKRDNYISRTSYMVDTESSKSTITNSENMIQKLKGLKLVIVLQVTLISCLLIMCVSRRCARSKRRRVR</sequence>
<protein>
    <recommendedName>
        <fullName evidence="4">Glucosidase II beta subunit N-terminal domain-containing protein</fullName>
    </recommendedName>
</protein>
<dbReference type="GO" id="GO:0006491">
    <property type="term" value="P:N-glycan processing"/>
    <property type="evidence" value="ECO:0007669"/>
    <property type="project" value="TreeGrafter"/>
</dbReference>
<feature type="transmembrane region" description="Helical" evidence="2">
    <location>
        <begin position="170"/>
        <end position="191"/>
    </location>
</feature>
<evidence type="ECO:0000256" key="1">
    <source>
        <dbReference type="ARBA" id="ARBA00023157"/>
    </source>
</evidence>
<accession>A0AAN7H0M1</accession>
<comment type="caution">
    <text evidence="5">The sequence shown here is derived from an EMBL/GenBank/DDBJ whole genome shotgun (WGS) entry which is preliminary data.</text>
</comment>
<dbReference type="EMBL" id="JAXIOK010000018">
    <property type="protein sequence ID" value="KAK4749805.1"/>
    <property type="molecule type" value="Genomic_DNA"/>
</dbReference>
<keyword evidence="2" id="KW-0472">Membrane</keyword>
<keyword evidence="6" id="KW-1185">Reference proteome</keyword>
<feature type="domain" description="Glucosidase II beta subunit N-terminal" evidence="4">
    <location>
        <begin position="22"/>
        <end position="129"/>
    </location>
</feature>
<dbReference type="SUPFAM" id="SSF57424">
    <property type="entry name" value="LDL receptor-like module"/>
    <property type="match status" value="1"/>
</dbReference>
<evidence type="ECO:0000313" key="6">
    <source>
        <dbReference type="Proteomes" id="UP001345219"/>
    </source>
</evidence>